<dbReference type="SUPFAM" id="SSF53474">
    <property type="entry name" value="alpha/beta-Hydrolases"/>
    <property type="match status" value="1"/>
</dbReference>
<dbReference type="InterPro" id="IPR050300">
    <property type="entry name" value="GDXG_lipolytic_enzyme"/>
</dbReference>
<dbReference type="PANTHER" id="PTHR48081:SF6">
    <property type="entry name" value="PEPTIDASE S9 PROLYL OLIGOPEPTIDASE CATALYTIC DOMAIN-CONTAINING PROTEIN"/>
    <property type="match status" value="1"/>
</dbReference>
<dbReference type="PANTHER" id="PTHR48081">
    <property type="entry name" value="AB HYDROLASE SUPERFAMILY PROTEIN C4A8.06C"/>
    <property type="match status" value="1"/>
</dbReference>
<keyword evidence="1" id="KW-0378">Hydrolase</keyword>
<dbReference type="EMBL" id="FOQD01000004">
    <property type="protein sequence ID" value="SFH94469.1"/>
    <property type="molecule type" value="Genomic_DNA"/>
</dbReference>
<sequence length="309" mass="34249">MIRFNASKATISTKRPRMSRSPRFFAHITAALLSLWVRGSTVTSASEFKITPDIVYGHKAGMALTFDMVRPENPNGAAVLFMVSGGWVSGWAPPESIVRKNHLTPNPFEELVDKGYTLFLVRHGSSPYFKVPEAVADVRRATRFIRMHAEDYGIDHKRMGVFGMSAGGHLSLMLGTTADDGNPEAKDPVDRISDRVTAVVAIFPPTKIDEFFPLRKRFAALEFPDDQAESVSPLLKASSDDAPTLLIHGDKDELVPISHSERMEVAFKEKMVPAELLVIPGAAHGFQGVDQARSQEALVNWFELYLRKK</sequence>
<dbReference type="Gene3D" id="3.40.50.1820">
    <property type="entry name" value="alpha/beta hydrolase"/>
    <property type="match status" value="1"/>
</dbReference>
<evidence type="ECO:0000256" key="1">
    <source>
        <dbReference type="ARBA" id="ARBA00022801"/>
    </source>
</evidence>
<protein>
    <submittedName>
        <fullName evidence="3">Acetyl esterase/lipase</fullName>
    </submittedName>
</protein>
<organism evidence="3 4">
    <name type="scientific">Planctomicrobium piriforme</name>
    <dbReference type="NCBI Taxonomy" id="1576369"/>
    <lineage>
        <taxon>Bacteria</taxon>
        <taxon>Pseudomonadati</taxon>
        <taxon>Planctomycetota</taxon>
        <taxon>Planctomycetia</taxon>
        <taxon>Planctomycetales</taxon>
        <taxon>Planctomycetaceae</taxon>
        <taxon>Planctomicrobium</taxon>
    </lineage>
</organism>
<evidence type="ECO:0000313" key="3">
    <source>
        <dbReference type="EMBL" id="SFH94469.1"/>
    </source>
</evidence>
<proteinExistence type="predicted"/>
<dbReference type="InterPro" id="IPR029058">
    <property type="entry name" value="AB_hydrolase_fold"/>
</dbReference>
<keyword evidence="4" id="KW-1185">Reference proteome</keyword>
<dbReference type="AlphaFoldDB" id="A0A1I3E6H3"/>
<dbReference type="STRING" id="1576369.SAMN05421753_10497"/>
<reference evidence="4" key="1">
    <citation type="submission" date="2016-10" db="EMBL/GenBank/DDBJ databases">
        <authorList>
            <person name="Varghese N."/>
            <person name="Submissions S."/>
        </authorList>
    </citation>
    <scope>NUCLEOTIDE SEQUENCE [LARGE SCALE GENOMIC DNA]</scope>
    <source>
        <strain evidence="4">DSM 26348</strain>
    </source>
</reference>
<dbReference type="Proteomes" id="UP000199518">
    <property type="component" value="Unassembled WGS sequence"/>
</dbReference>
<accession>A0A1I3E6H3</accession>
<evidence type="ECO:0000313" key="4">
    <source>
        <dbReference type="Proteomes" id="UP000199518"/>
    </source>
</evidence>
<gene>
    <name evidence="3" type="ORF">SAMN05421753_10497</name>
</gene>
<dbReference type="GO" id="GO:0016787">
    <property type="term" value="F:hydrolase activity"/>
    <property type="evidence" value="ECO:0007669"/>
    <property type="project" value="UniProtKB-KW"/>
</dbReference>
<name>A0A1I3E6H3_9PLAN</name>
<dbReference type="InterPro" id="IPR049492">
    <property type="entry name" value="BD-FAE-like_dom"/>
</dbReference>
<dbReference type="Pfam" id="PF20434">
    <property type="entry name" value="BD-FAE"/>
    <property type="match status" value="1"/>
</dbReference>
<feature type="domain" description="BD-FAE-like" evidence="2">
    <location>
        <begin position="71"/>
        <end position="264"/>
    </location>
</feature>
<evidence type="ECO:0000259" key="2">
    <source>
        <dbReference type="Pfam" id="PF20434"/>
    </source>
</evidence>